<sequence>MRQPERETNNTNHDEDKQGKQQLLLGLIPSHLRLPEQVPRWSIKEDLPTYQFLRDPCNLDELNAYTHPITIWRDNRTLTYFSPGRQYDLANKVERYLTLMFGSEGPILCIVGETDRSVAQTAAFFMALEKKKTGMSSSPSTFVIGTYFSHFDFRAAGIRFVKRVIETDPSRQMSLRDLTLSAKQSTVVATRSYPIRLHFSSCKFEDEGDALLDALQSRLSSSDEYIFDGSSGLSNHNLKRLVKLDTMQRLQLPCVNREVALLPFSAKVNFLECAISSSSLVEDDLPSLNIVNDKLSLTVYHDNESLPPDRLISFFRRMADFGHLTELQIQFRFGSGYEGTRVPVPEGVAHELSRVVLANKTC</sequence>
<keyword evidence="3" id="KW-1185">Reference proteome</keyword>
<proteinExistence type="predicted"/>
<dbReference type="InParanoid" id="A0A1Z5JF02"/>
<evidence type="ECO:0000256" key="1">
    <source>
        <dbReference type="SAM" id="MobiDB-lite"/>
    </source>
</evidence>
<dbReference type="AlphaFoldDB" id="A0A1Z5JF02"/>
<reference evidence="2 3" key="1">
    <citation type="journal article" date="2015" name="Plant Cell">
        <title>Oil accumulation by the oleaginous diatom Fistulifera solaris as revealed by the genome and transcriptome.</title>
        <authorList>
            <person name="Tanaka T."/>
            <person name="Maeda Y."/>
            <person name="Veluchamy A."/>
            <person name="Tanaka M."/>
            <person name="Abida H."/>
            <person name="Marechal E."/>
            <person name="Bowler C."/>
            <person name="Muto M."/>
            <person name="Sunaga Y."/>
            <person name="Tanaka M."/>
            <person name="Yoshino T."/>
            <person name="Taniguchi T."/>
            <person name="Fukuda Y."/>
            <person name="Nemoto M."/>
            <person name="Matsumoto M."/>
            <person name="Wong P.S."/>
            <person name="Aburatani S."/>
            <person name="Fujibuchi W."/>
        </authorList>
    </citation>
    <scope>NUCLEOTIDE SEQUENCE [LARGE SCALE GENOMIC DNA]</scope>
    <source>
        <strain evidence="2 3">JPCC DA0580</strain>
    </source>
</reference>
<feature type="compositionally biased region" description="Basic and acidic residues" evidence="1">
    <location>
        <begin position="1"/>
        <end position="19"/>
    </location>
</feature>
<protein>
    <submittedName>
        <fullName evidence="2">Uncharacterized protein</fullName>
    </submittedName>
</protein>
<gene>
    <name evidence="2" type="ORF">FisN_24Hu036</name>
</gene>
<feature type="region of interest" description="Disordered" evidence="1">
    <location>
        <begin position="1"/>
        <end position="20"/>
    </location>
</feature>
<accession>A0A1Z5JF02</accession>
<dbReference type="EMBL" id="BDSP01000052">
    <property type="protein sequence ID" value="GAX12462.1"/>
    <property type="molecule type" value="Genomic_DNA"/>
</dbReference>
<organism evidence="2 3">
    <name type="scientific">Fistulifera solaris</name>
    <name type="common">Oleaginous diatom</name>
    <dbReference type="NCBI Taxonomy" id="1519565"/>
    <lineage>
        <taxon>Eukaryota</taxon>
        <taxon>Sar</taxon>
        <taxon>Stramenopiles</taxon>
        <taxon>Ochrophyta</taxon>
        <taxon>Bacillariophyta</taxon>
        <taxon>Bacillariophyceae</taxon>
        <taxon>Bacillariophycidae</taxon>
        <taxon>Naviculales</taxon>
        <taxon>Naviculaceae</taxon>
        <taxon>Fistulifera</taxon>
    </lineage>
</organism>
<evidence type="ECO:0000313" key="3">
    <source>
        <dbReference type="Proteomes" id="UP000198406"/>
    </source>
</evidence>
<dbReference type="Proteomes" id="UP000198406">
    <property type="component" value="Unassembled WGS sequence"/>
</dbReference>
<name>A0A1Z5JF02_FISSO</name>
<comment type="caution">
    <text evidence="2">The sequence shown here is derived from an EMBL/GenBank/DDBJ whole genome shotgun (WGS) entry which is preliminary data.</text>
</comment>
<evidence type="ECO:0000313" key="2">
    <source>
        <dbReference type="EMBL" id="GAX12462.1"/>
    </source>
</evidence>